<feature type="region of interest" description="Disordered" evidence="10">
    <location>
        <begin position="191"/>
        <end position="217"/>
    </location>
</feature>
<dbReference type="Pfam" id="PF02602">
    <property type="entry name" value="HEM4"/>
    <property type="match status" value="1"/>
</dbReference>
<evidence type="ECO:0000256" key="9">
    <source>
        <dbReference type="RuleBase" id="RU366031"/>
    </source>
</evidence>
<gene>
    <name evidence="12" type="ORF">Col01nite_18300</name>
</gene>
<dbReference type="EMBL" id="BONN01000004">
    <property type="protein sequence ID" value="GIG32671.1"/>
    <property type="molecule type" value="Genomic_DNA"/>
</dbReference>
<evidence type="ECO:0000256" key="4">
    <source>
        <dbReference type="ARBA" id="ARBA00023239"/>
    </source>
</evidence>
<evidence type="ECO:0000256" key="5">
    <source>
        <dbReference type="ARBA" id="ARBA00023244"/>
    </source>
</evidence>
<evidence type="ECO:0000313" key="13">
    <source>
        <dbReference type="Proteomes" id="UP000618382"/>
    </source>
</evidence>
<dbReference type="CDD" id="cd06578">
    <property type="entry name" value="HemD"/>
    <property type="match status" value="1"/>
</dbReference>
<comment type="catalytic activity">
    <reaction evidence="8 9">
        <text>hydroxymethylbilane = uroporphyrinogen III + H2O</text>
        <dbReference type="Rhea" id="RHEA:18965"/>
        <dbReference type="ChEBI" id="CHEBI:15377"/>
        <dbReference type="ChEBI" id="CHEBI:57308"/>
        <dbReference type="ChEBI" id="CHEBI:57845"/>
        <dbReference type="EC" id="4.2.1.75"/>
    </reaction>
</comment>
<evidence type="ECO:0000256" key="6">
    <source>
        <dbReference type="ARBA" id="ARBA00037589"/>
    </source>
</evidence>
<evidence type="ECO:0000256" key="10">
    <source>
        <dbReference type="SAM" id="MobiDB-lite"/>
    </source>
</evidence>
<organism evidence="12 13">
    <name type="scientific">Cellulomonas oligotrophica</name>
    <dbReference type="NCBI Taxonomy" id="931536"/>
    <lineage>
        <taxon>Bacteria</taxon>
        <taxon>Bacillati</taxon>
        <taxon>Actinomycetota</taxon>
        <taxon>Actinomycetes</taxon>
        <taxon>Micrococcales</taxon>
        <taxon>Cellulomonadaceae</taxon>
        <taxon>Cellulomonas</taxon>
    </lineage>
</organism>
<proteinExistence type="inferred from homology"/>
<evidence type="ECO:0000256" key="8">
    <source>
        <dbReference type="ARBA" id="ARBA00048617"/>
    </source>
</evidence>
<feature type="domain" description="Tetrapyrrole biosynthesis uroporphyrinogen III synthase" evidence="11">
    <location>
        <begin position="78"/>
        <end position="328"/>
    </location>
</feature>
<dbReference type="InterPro" id="IPR036108">
    <property type="entry name" value="4pyrrol_syn_uPrphyn_synt_sf"/>
</dbReference>
<dbReference type="SUPFAM" id="SSF69618">
    <property type="entry name" value="HemD-like"/>
    <property type="match status" value="1"/>
</dbReference>
<dbReference type="PANTHER" id="PTHR38042">
    <property type="entry name" value="UROPORPHYRINOGEN-III SYNTHASE, CHLOROPLASTIC"/>
    <property type="match status" value="1"/>
</dbReference>
<accession>A0ABQ4DAB3</accession>
<dbReference type="InterPro" id="IPR003754">
    <property type="entry name" value="4pyrrol_synth_uPrphyn_synth"/>
</dbReference>
<protein>
    <recommendedName>
        <fullName evidence="7 9">Uroporphyrinogen-III synthase</fullName>
        <ecNumber evidence="3 9">4.2.1.75</ecNumber>
    </recommendedName>
</protein>
<comment type="caution">
    <text evidence="12">The sequence shown here is derived from an EMBL/GenBank/DDBJ whole genome shotgun (WGS) entry which is preliminary data.</text>
</comment>
<dbReference type="PANTHER" id="PTHR38042:SF1">
    <property type="entry name" value="UROPORPHYRINOGEN-III SYNTHASE, CHLOROPLASTIC"/>
    <property type="match status" value="1"/>
</dbReference>
<feature type="compositionally biased region" description="Low complexity" evidence="10">
    <location>
        <begin position="54"/>
        <end position="63"/>
    </location>
</feature>
<name>A0ABQ4DAB3_9CELL</name>
<comment type="pathway">
    <text evidence="1 9">Porphyrin-containing compound metabolism; protoporphyrin-IX biosynthesis; coproporphyrinogen-III from 5-aminolevulinate: step 3/4.</text>
</comment>
<dbReference type="Gene3D" id="3.40.50.10090">
    <property type="match status" value="2"/>
</dbReference>
<dbReference type="InterPro" id="IPR039793">
    <property type="entry name" value="UROS/Hem4"/>
</dbReference>
<feature type="region of interest" description="Disordered" evidence="10">
    <location>
        <begin position="1"/>
        <end position="63"/>
    </location>
</feature>
<evidence type="ECO:0000256" key="2">
    <source>
        <dbReference type="ARBA" id="ARBA00008133"/>
    </source>
</evidence>
<evidence type="ECO:0000256" key="1">
    <source>
        <dbReference type="ARBA" id="ARBA00004772"/>
    </source>
</evidence>
<feature type="compositionally biased region" description="Low complexity" evidence="10">
    <location>
        <begin position="205"/>
        <end position="217"/>
    </location>
</feature>
<dbReference type="EC" id="4.2.1.75" evidence="3 9"/>
<dbReference type="Proteomes" id="UP000618382">
    <property type="component" value="Unassembled WGS sequence"/>
</dbReference>
<keyword evidence="13" id="KW-1185">Reference proteome</keyword>
<evidence type="ECO:0000256" key="7">
    <source>
        <dbReference type="ARBA" id="ARBA00040167"/>
    </source>
</evidence>
<reference evidence="12 13" key="1">
    <citation type="submission" date="2021-01" db="EMBL/GenBank/DDBJ databases">
        <title>Whole genome shotgun sequence of Cellulomonas oligotrophica NBRC 109435.</title>
        <authorList>
            <person name="Komaki H."/>
            <person name="Tamura T."/>
        </authorList>
    </citation>
    <scope>NUCLEOTIDE SEQUENCE [LARGE SCALE GENOMIC DNA]</scope>
    <source>
        <strain evidence="12 13">NBRC 109435</strain>
    </source>
</reference>
<evidence type="ECO:0000313" key="12">
    <source>
        <dbReference type="EMBL" id="GIG32671.1"/>
    </source>
</evidence>
<keyword evidence="5 9" id="KW-0627">Porphyrin biosynthesis</keyword>
<comment type="similarity">
    <text evidence="2 9">Belongs to the uroporphyrinogen-III synthase family.</text>
</comment>
<sequence length="342" mass="33870">MTPPTAPLAGWHVLVPQPPADALTPHPTPASAPAPASAEGDVAHAPTARTAPEGPVGTTGAEPAGAGAGWGAASPAVVALGAVGAVPVVVPLVRTVPAQDPTPLDDALLALGAGWYEWLAVTSQAAVAVLAQRAAHADEPLAAIVRRGGAQVAAVGPGTRRALEALDVPVTLVPPVRSTAADLVAAFPAPGTARAPEPPEGAAFTRGPWPAAPTPTTGRVLVPRGDLAAPTLTDGLTAAGWQVDDVVAYRTVPAEPPSADVAAAWADGTIRAVLLTSASSVRSLVDHLGPPPASTLVVVIGPSTAVQARRSGLRVDAVAREQSLAGLVTALVSVATPSEEHP</sequence>
<keyword evidence="4 9" id="KW-0456">Lyase</keyword>
<evidence type="ECO:0000259" key="11">
    <source>
        <dbReference type="Pfam" id="PF02602"/>
    </source>
</evidence>
<comment type="function">
    <text evidence="6 9">Catalyzes cyclization of the linear tetrapyrrole, hydroxymethylbilane, to the macrocyclic uroporphyrinogen III.</text>
</comment>
<evidence type="ECO:0000256" key="3">
    <source>
        <dbReference type="ARBA" id="ARBA00013109"/>
    </source>
</evidence>